<protein>
    <submittedName>
        <fullName evidence="1">Uncharacterized protein</fullName>
    </submittedName>
</protein>
<dbReference type="EMBL" id="CP048620">
    <property type="protein sequence ID" value="QPJ65265.1"/>
    <property type="molecule type" value="Genomic_DNA"/>
</dbReference>
<evidence type="ECO:0000313" key="1">
    <source>
        <dbReference type="EMBL" id="QPJ65265.1"/>
    </source>
</evidence>
<organism evidence="1 2">
    <name type="scientific">Candidatus Nitrohelix vancouverensis</name>
    <dbReference type="NCBI Taxonomy" id="2705534"/>
    <lineage>
        <taxon>Bacteria</taxon>
        <taxon>Pseudomonadati</taxon>
        <taxon>Nitrospinota/Tectimicrobiota group</taxon>
        <taxon>Nitrospinota</taxon>
        <taxon>Nitrospinia</taxon>
        <taxon>Nitrospinales</taxon>
        <taxon>Nitrospinaceae</taxon>
        <taxon>Candidatus Nitrohelix</taxon>
    </lineage>
</organism>
<dbReference type="KEGG" id="nva:G3M78_07640"/>
<dbReference type="AlphaFoldDB" id="A0A7T0G3D4"/>
<accession>A0A7T0G3D4</accession>
<dbReference type="Proteomes" id="UP000594464">
    <property type="component" value="Chromosome"/>
</dbReference>
<proteinExistence type="predicted"/>
<reference evidence="2" key="1">
    <citation type="submission" date="2020-02" db="EMBL/GenBank/DDBJ databases">
        <title>Genomic and physiological characterization of two novel Nitrospinaceae genera.</title>
        <authorList>
            <person name="Mueller A.J."/>
            <person name="Jung M.-Y."/>
            <person name="Strachan C.R."/>
            <person name="Herbold C.W."/>
            <person name="Kirkegaard R.H."/>
            <person name="Daims H."/>
        </authorList>
    </citation>
    <scope>NUCLEOTIDE SEQUENCE [LARGE SCALE GENOMIC DNA]</scope>
</reference>
<evidence type="ECO:0000313" key="2">
    <source>
        <dbReference type="Proteomes" id="UP000594464"/>
    </source>
</evidence>
<sequence length="154" mass="17075">MNTVARKVLLFGGGGVLFFTLALFGMFSVQSPQKLSLPPFSEWTVYSGVTVKANGDWEIVVDGTDAPYLYQIQSPPIDVEFFQNVYQFSLPIEVMQGKVAVGVLNEGKETWLNAPKLLSHYSVKTMFNRQVSVVVANDDPGPSNPSRFTVRIPR</sequence>
<name>A0A7T0G3D4_9BACT</name>
<gene>
    <name evidence="1" type="ORF">G3M78_07640</name>
</gene>